<organism evidence="5 6">
    <name type="scientific">Penicillium brasilianum</name>
    <dbReference type="NCBI Taxonomy" id="104259"/>
    <lineage>
        <taxon>Eukaryota</taxon>
        <taxon>Fungi</taxon>
        <taxon>Dikarya</taxon>
        <taxon>Ascomycota</taxon>
        <taxon>Pezizomycotina</taxon>
        <taxon>Eurotiomycetes</taxon>
        <taxon>Eurotiomycetidae</taxon>
        <taxon>Eurotiales</taxon>
        <taxon>Aspergillaceae</taxon>
        <taxon>Penicillium</taxon>
    </lineage>
</organism>
<gene>
    <name evidence="5" type="primary">tpsA</name>
    <name evidence="5" type="ORF">PEBR_35591</name>
</gene>
<keyword evidence="3" id="KW-0808">Transferase</keyword>
<dbReference type="GO" id="GO:0005946">
    <property type="term" value="C:alpha,alpha-trehalose-phosphate synthase complex (UDP-forming)"/>
    <property type="evidence" value="ECO:0007669"/>
    <property type="project" value="TreeGrafter"/>
</dbReference>
<keyword evidence="2" id="KW-0328">Glycosyltransferase</keyword>
<evidence type="ECO:0000313" key="6">
    <source>
        <dbReference type="Proteomes" id="UP000190744"/>
    </source>
</evidence>
<dbReference type="CDD" id="cd03788">
    <property type="entry name" value="GT20_TPS"/>
    <property type="match status" value="1"/>
</dbReference>
<comment type="catalytic activity">
    <reaction evidence="4">
        <text>D-glucose 6-phosphate + UDP-alpha-D-glucose = alpha,alpha-trehalose 6-phosphate + UDP + H(+)</text>
        <dbReference type="Rhea" id="RHEA:18889"/>
        <dbReference type="ChEBI" id="CHEBI:15378"/>
        <dbReference type="ChEBI" id="CHEBI:58223"/>
        <dbReference type="ChEBI" id="CHEBI:58429"/>
        <dbReference type="ChEBI" id="CHEBI:58885"/>
        <dbReference type="ChEBI" id="CHEBI:61548"/>
        <dbReference type="EC" id="2.4.1.15"/>
    </reaction>
</comment>
<dbReference type="FunFam" id="3.40.50.2000:FF:000208">
    <property type="entry name" value="Alpha,alpha-trehalose-phosphate synthase subunit, putative"/>
    <property type="match status" value="1"/>
</dbReference>
<dbReference type="GO" id="GO:0005992">
    <property type="term" value="P:trehalose biosynthetic process"/>
    <property type="evidence" value="ECO:0007669"/>
    <property type="project" value="InterPro"/>
</dbReference>
<reference evidence="6" key="1">
    <citation type="submission" date="2015-09" db="EMBL/GenBank/DDBJ databases">
        <authorList>
            <person name="Fill T.P."/>
            <person name="Baretta J.F."/>
            <person name="de Almeida L.G."/>
            <person name="Rocha M."/>
            <person name="de Souza D.H."/>
            <person name="Malavazi I."/>
            <person name="Cerdeira L.T."/>
            <person name="Hong H."/>
            <person name="Samborskyy M."/>
            <person name="de Vasconcelos A.T."/>
            <person name="Leadlay P."/>
            <person name="Rodrigues-Filho E."/>
        </authorList>
    </citation>
    <scope>NUCLEOTIDE SEQUENCE [LARGE SCALE GENOMIC DNA]</scope>
    <source>
        <strain evidence="6">LaBioMMi 136</strain>
    </source>
</reference>
<evidence type="ECO:0000313" key="5">
    <source>
        <dbReference type="EMBL" id="OOQ83582.1"/>
    </source>
</evidence>
<protein>
    <recommendedName>
        <fullName evidence="1">alpha,alpha-trehalose-phosphate synthase (UDP-forming)</fullName>
        <ecNumber evidence="1">2.4.1.15</ecNumber>
    </recommendedName>
</protein>
<dbReference type="GO" id="GO:0034605">
    <property type="term" value="P:cellular response to heat"/>
    <property type="evidence" value="ECO:0007669"/>
    <property type="project" value="TreeGrafter"/>
</dbReference>
<dbReference type="FunFam" id="3.40.50.2000:FF:000007">
    <property type="entry name" value="Trehalose-6-phosphate synthase"/>
    <property type="match status" value="1"/>
</dbReference>
<dbReference type="AlphaFoldDB" id="A0A1S9RDF0"/>
<dbReference type="GO" id="GO:0005829">
    <property type="term" value="C:cytosol"/>
    <property type="evidence" value="ECO:0007669"/>
    <property type="project" value="TreeGrafter"/>
</dbReference>
<evidence type="ECO:0000256" key="4">
    <source>
        <dbReference type="ARBA" id="ARBA00048039"/>
    </source>
</evidence>
<dbReference type="PANTHER" id="PTHR10788:SF75">
    <property type="entry name" value="SYNTHASE SUBUNIT OF TREHALOSE-6-PHOSPHATE SYNTHASE_PHOSPHATASE COMPLEX (EUROFUNG)"/>
    <property type="match status" value="1"/>
</dbReference>
<evidence type="ECO:0000256" key="3">
    <source>
        <dbReference type="ARBA" id="ARBA00022679"/>
    </source>
</evidence>
<evidence type="ECO:0000256" key="2">
    <source>
        <dbReference type="ARBA" id="ARBA00022676"/>
    </source>
</evidence>
<accession>A0A1S9RDF0</accession>
<dbReference type="EC" id="2.4.1.15" evidence="1"/>
<comment type="caution">
    <text evidence="5">The sequence shown here is derived from an EMBL/GenBank/DDBJ whole genome shotgun (WGS) entry which is preliminary data.</text>
</comment>
<dbReference type="GO" id="GO:0003825">
    <property type="term" value="F:alpha,alpha-trehalose-phosphate synthase (UDP-forming) activity"/>
    <property type="evidence" value="ECO:0007669"/>
    <property type="project" value="UniProtKB-EC"/>
</dbReference>
<dbReference type="Proteomes" id="UP000190744">
    <property type="component" value="Unassembled WGS sequence"/>
</dbReference>
<sequence>MSATESKRDLIIVSNRLPLSIKRVDGAYQSSISSGGLVTALSGLTKSTQFRWFGWPGIEVKDSEEREQVSKSLGRHDATPIFLDQGLAHEHYNMFSNRILWPILHYQSGVIYEDGPWQAYRRVNELFADAVADAAESGSLIWVHDYHLMLLPQLLRDRLQEKNKSCAIGFFLHTPFPASDFWRALPVKNDLIEGLLSSDLIGFHTDEYKQNFIETCASNLGARTEIPNQIQYKNRLICAGRFIVGIDPQKFADTLQKQEVQDRIRTLEERYKGMKIIVGVDRLDYIKGLTQKLKGFDSFLENYPELRNKVVLIQVAVPSREDVKEYQDLETELSTLAGKINGKHATPEGAPLLYMHRSVPFAELTALYSVADVCLLTSTRDGMNLVSFEYVACQDKKKGVLVLSEFAGSATFMRDGSIPFHPANTTEMSEALYAALNLDFEERQRKHGLLMEFVNTHTRESVADPREVRNGVKTLQRSWHSAAASPSSHVDNVPGCFTEMMINEMEGDLVDALTPRSGLLVIGRRHRRLPPHYTTRFELDFLTQLPCAIELLMDVPLVFLIKAAIWKVIVILGSVVGREGRALWKLEGQHRALPTSQNEQE</sequence>
<dbReference type="Pfam" id="PF00982">
    <property type="entry name" value="Glyco_transf_20"/>
    <property type="match status" value="1"/>
</dbReference>
<dbReference type="InterPro" id="IPR001830">
    <property type="entry name" value="Glyco_trans_20"/>
</dbReference>
<proteinExistence type="predicted"/>
<dbReference type="EMBL" id="LJBN01000194">
    <property type="protein sequence ID" value="OOQ83582.1"/>
    <property type="molecule type" value="Genomic_DNA"/>
</dbReference>
<name>A0A1S9RDF0_PENBI</name>
<dbReference type="GO" id="GO:0004805">
    <property type="term" value="F:trehalose-phosphatase activity"/>
    <property type="evidence" value="ECO:0007669"/>
    <property type="project" value="TreeGrafter"/>
</dbReference>
<dbReference type="Gene3D" id="3.40.50.2000">
    <property type="entry name" value="Glycogen Phosphorylase B"/>
    <property type="match status" value="2"/>
</dbReference>
<dbReference type="PANTHER" id="PTHR10788">
    <property type="entry name" value="TREHALOSE-6-PHOSPHATE SYNTHASE"/>
    <property type="match status" value="1"/>
</dbReference>
<dbReference type="SUPFAM" id="SSF53756">
    <property type="entry name" value="UDP-Glycosyltransferase/glycogen phosphorylase"/>
    <property type="match status" value="1"/>
</dbReference>
<evidence type="ECO:0000256" key="1">
    <source>
        <dbReference type="ARBA" id="ARBA00012538"/>
    </source>
</evidence>